<dbReference type="Pfam" id="PF02596">
    <property type="entry name" value="DUF169"/>
    <property type="match status" value="1"/>
</dbReference>
<dbReference type="EMBL" id="SLWS01000004">
    <property type="protein sequence ID" value="TCO59295.1"/>
    <property type="molecule type" value="Genomic_DNA"/>
</dbReference>
<keyword evidence="2" id="KW-1185">Reference proteome</keyword>
<sequence length="238" mass="25213">MDRSSIAERISTALALNTAPVALTFTDTPPAGVPAPAHPVASTCAFWRMAEQGVFYATAEEHFNCVLGAMVMGFALPEQQQQELGAVVTTACDCNYLDAAEPAKIPTNTKASTGILYGPLTDLPIDPDVVVLWLTPRQAMLYNEAAGSASWTTTDAPRANGRPACAALPTAMSSHTATISLGCMGMRTYTEISDDRLLAAIPGTELETFTDSLNTIATANQKMQTYYEGRKAEVAATV</sequence>
<comment type="caution">
    <text evidence="1">The sequence shown here is derived from an EMBL/GenBank/DDBJ whole genome shotgun (WGS) entry which is preliminary data.</text>
</comment>
<dbReference type="InterPro" id="IPR003748">
    <property type="entry name" value="DUF169"/>
</dbReference>
<reference evidence="1 2" key="1">
    <citation type="submission" date="2019-03" db="EMBL/GenBank/DDBJ databases">
        <title>Genomic Encyclopedia of Type Strains, Phase IV (KMG-IV): sequencing the most valuable type-strain genomes for metagenomic binning, comparative biology and taxonomic classification.</title>
        <authorList>
            <person name="Goeker M."/>
        </authorList>
    </citation>
    <scope>NUCLEOTIDE SEQUENCE [LARGE SCALE GENOMIC DNA]</scope>
    <source>
        <strain evidence="1 2">DSM 45934</strain>
    </source>
</reference>
<dbReference type="PANTHER" id="PTHR37954:SF3">
    <property type="entry name" value="DUF169 DOMAIN-CONTAINING PROTEIN"/>
    <property type="match status" value="1"/>
</dbReference>
<accession>A0A4R2JYV5</accession>
<protein>
    <submittedName>
        <fullName evidence="1">Uncharacterized protein (DUF169 family)</fullName>
    </submittedName>
</protein>
<evidence type="ECO:0000313" key="1">
    <source>
        <dbReference type="EMBL" id="TCO59295.1"/>
    </source>
</evidence>
<proteinExistence type="predicted"/>
<dbReference type="OrthoDB" id="149847at2"/>
<dbReference type="RefSeq" id="WP_132117104.1">
    <property type="nucleotide sequence ID" value="NZ_SLWS01000004.1"/>
</dbReference>
<gene>
    <name evidence="1" type="ORF">EV192_104136</name>
</gene>
<evidence type="ECO:0000313" key="2">
    <source>
        <dbReference type="Proteomes" id="UP000295680"/>
    </source>
</evidence>
<organism evidence="1 2">
    <name type="scientific">Actinocrispum wychmicini</name>
    <dbReference type="NCBI Taxonomy" id="1213861"/>
    <lineage>
        <taxon>Bacteria</taxon>
        <taxon>Bacillati</taxon>
        <taxon>Actinomycetota</taxon>
        <taxon>Actinomycetes</taxon>
        <taxon>Pseudonocardiales</taxon>
        <taxon>Pseudonocardiaceae</taxon>
        <taxon>Actinocrispum</taxon>
    </lineage>
</organism>
<dbReference type="PANTHER" id="PTHR37954">
    <property type="entry name" value="BLL4979 PROTEIN"/>
    <property type="match status" value="1"/>
</dbReference>
<dbReference type="Proteomes" id="UP000295680">
    <property type="component" value="Unassembled WGS sequence"/>
</dbReference>
<dbReference type="AlphaFoldDB" id="A0A4R2JYV5"/>
<name>A0A4R2JYV5_9PSEU</name>